<comment type="caution">
    <text evidence="1">The sequence shown here is derived from an EMBL/GenBank/DDBJ whole genome shotgun (WGS) entry which is preliminary data.</text>
</comment>
<reference evidence="1 2" key="1">
    <citation type="journal article" date="2021" name="Elife">
        <title>Chloroplast acquisition without the gene transfer in kleptoplastic sea slugs, Plakobranchus ocellatus.</title>
        <authorList>
            <person name="Maeda T."/>
            <person name="Takahashi S."/>
            <person name="Yoshida T."/>
            <person name="Shimamura S."/>
            <person name="Takaki Y."/>
            <person name="Nagai Y."/>
            <person name="Toyoda A."/>
            <person name="Suzuki Y."/>
            <person name="Arimoto A."/>
            <person name="Ishii H."/>
            <person name="Satoh N."/>
            <person name="Nishiyama T."/>
            <person name="Hasebe M."/>
            <person name="Maruyama T."/>
            <person name="Minagawa J."/>
            <person name="Obokata J."/>
            <person name="Shigenobu S."/>
        </authorList>
    </citation>
    <scope>NUCLEOTIDE SEQUENCE [LARGE SCALE GENOMIC DNA]</scope>
</reference>
<dbReference type="EMBL" id="BMAT01004986">
    <property type="protein sequence ID" value="GFR85155.1"/>
    <property type="molecule type" value="Genomic_DNA"/>
</dbReference>
<proteinExistence type="predicted"/>
<organism evidence="1 2">
    <name type="scientific">Elysia marginata</name>
    <dbReference type="NCBI Taxonomy" id="1093978"/>
    <lineage>
        <taxon>Eukaryota</taxon>
        <taxon>Metazoa</taxon>
        <taxon>Spiralia</taxon>
        <taxon>Lophotrochozoa</taxon>
        <taxon>Mollusca</taxon>
        <taxon>Gastropoda</taxon>
        <taxon>Heterobranchia</taxon>
        <taxon>Euthyneura</taxon>
        <taxon>Panpulmonata</taxon>
        <taxon>Sacoglossa</taxon>
        <taxon>Placobranchoidea</taxon>
        <taxon>Plakobranchidae</taxon>
        <taxon>Elysia</taxon>
    </lineage>
</organism>
<dbReference type="AlphaFoldDB" id="A0AAV4GJC0"/>
<protein>
    <submittedName>
        <fullName evidence="1">Uncharacterized protein</fullName>
    </submittedName>
</protein>
<dbReference type="PANTHER" id="PTHR47018:SF3">
    <property type="entry name" value="MYCBP-ASSOCIATED PROTEIN"/>
    <property type="match status" value="1"/>
</dbReference>
<evidence type="ECO:0000313" key="2">
    <source>
        <dbReference type="Proteomes" id="UP000762676"/>
    </source>
</evidence>
<accession>A0AAV4GJC0</accession>
<name>A0AAV4GJC0_9GAST</name>
<evidence type="ECO:0000313" key="1">
    <source>
        <dbReference type="EMBL" id="GFR85155.1"/>
    </source>
</evidence>
<dbReference type="PANTHER" id="PTHR47018">
    <property type="entry name" value="CXC DOMAIN-CONTAINING PROTEIN-RELATED"/>
    <property type="match status" value="1"/>
</dbReference>
<dbReference type="Proteomes" id="UP000762676">
    <property type="component" value="Unassembled WGS sequence"/>
</dbReference>
<sequence length="152" mass="17019">MPTIIATITENSTIQEIIQISQNATNEVGQEVTFITFDLAVAKKAYNILWQRSDLYQNVFIHLGAFHTTLSYLSALGKLTKGSGFDDIVVEAGICASGSIEAVLKGKHHNRAIRVHCVMLEALERLLFFSFEQNKRMTKLIKEARDASEEMN</sequence>
<keyword evidence="2" id="KW-1185">Reference proteome</keyword>
<gene>
    <name evidence="1" type="ORF">ElyMa_002435400</name>
</gene>